<comment type="caution">
    <text evidence="3">The sequence shown here is derived from an EMBL/GenBank/DDBJ whole genome shotgun (WGS) entry which is preliminary data.</text>
</comment>
<protein>
    <recommendedName>
        <fullName evidence="5">DUF4230 domain-containing protein</fullName>
    </recommendedName>
</protein>
<dbReference type="AlphaFoldDB" id="A0A0M2T4A6"/>
<dbReference type="OrthoDB" id="152992at2"/>
<dbReference type="EMBL" id="LAYY01000001">
    <property type="protein sequence ID" value="KKK40097.1"/>
    <property type="molecule type" value="Genomic_DNA"/>
</dbReference>
<sequence length="249" mass="27559">MATIRGILEEKDERIAQLERELKEVMEGPRQTAAAIAVDYNSGSYSPPKGIFKSFKSVGTKIILGILVLTIVLAVIFGFFGGKIFKKESITFVEHVQELSTLATAEAHMKAVIHEEDSKNFLNINLPGTKRELLLVVPATVIAGVDLKGVTSEDMVINEETKEIDITLPHAFIRDPALQMDKVKAVDNGGLFRSDIKMDEGFEKAAEAQEQIRQEAKSMGLLETAEKNAEKVLTEFFNNIGYKVNVTFK</sequence>
<keyword evidence="2" id="KW-0472">Membrane</keyword>
<reference evidence="3 4" key="1">
    <citation type="submission" date="2015-04" db="EMBL/GenBank/DDBJ databases">
        <title>Taxonomic description and genome sequence of Bacillus campisalis sp. nov., a novel member of the genus Bacillus isolated from solar saltern.</title>
        <authorList>
            <person name="Mathan Kumar R."/>
            <person name="Kaur G."/>
            <person name="Kumar A."/>
            <person name="Singh N.K."/>
            <person name="Kaur N."/>
            <person name="Kumar N."/>
            <person name="Mayilraj S."/>
        </authorList>
    </citation>
    <scope>NUCLEOTIDE SEQUENCE [LARGE SCALE GENOMIC DNA]</scope>
    <source>
        <strain evidence="3 4">SA2-6</strain>
    </source>
</reference>
<keyword evidence="1" id="KW-0175">Coiled coil</keyword>
<feature type="transmembrane region" description="Helical" evidence="2">
    <location>
        <begin position="62"/>
        <end position="80"/>
    </location>
</feature>
<dbReference type="InterPro" id="IPR025324">
    <property type="entry name" value="DUF4230"/>
</dbReference>
<evidence type="ECO:0008006" key="5">
    <source>
        <dbReference type="Google" id="ProtNLM"/>
    </source>
</evidence>
<keyword evidence="4" id="KW-1185">Reference proteome</keyword>
<feature type="coiled-coil region" evidence="1">
    <location>
        <begin position="1"/>
        <end position="28"/>
    </location>
</feature>
<organism evidence="3 4">
    <name type="scientific">Mesobacillus campisalis</name>
    <dbReference type="NCBI Taxonomy" id="1408103"/>
    <lineage>
        <taxon>Bacteria</taxon>
        <taxon>Bacillati</taxon>
        <taxon>Bacillota</taxon>
        <taxon>Bacilli</taxon>
        <taxon>Bacillales</taxon>
        <taxon>Bacillaceae</taxon>
        <taxon>Mesobacillus</taxon>
    </lineage>
</organism>
<proteinExistence type="predicted"/>
<evidence type="ECO:0000313" key="3">
    <source>
        <dbReference type="EMBL" id="KKK40097.1"/>
    </source>
</evidence>
<keyword evidence="2" id="KW-0812">Transmembrane</keyword>
<keyword evidence="2" id="KW-1133">Transmembrane helix</keyword>
<gene>
    <name evidence="3" type="ORF">WQ57_01455</name>
</gene>
<dbReference type="Proteomes" id="UP000034166">
    <property type="component" value="Unassembled WGS sequence"/>
</dbReference>
<evidence type="ECO:0000256" key="2">
    <source>
        <dbReference type="SAM" id="Phobius"/>
    </source>
</evidence>
<dbReference type="RefSeq" id="WP_046522045.1">
    <property type="nucleotide sequence ID" value="NZ_LAYY01000001.1"/>
</dbReference>
<name>A0A0M2T4A6_9BACI</name>
<evidence type="ECO:0000256" key="1">
    <source>
        <dbReference type="SAM" id="Coils"/>
    </source>
</evidence>
<dbReference type="PATRIC" id="fig|1408103.3.peg.321"/>
<accession>A0A0M2T4A6</accession>
<evidence type="ECO:0000313" key="4">
    <source>
        <dbReference type="Proteomes" id="UP000034166"/>
    </source>
</evidence>
<dbReference type="Pfam" id="PF14014">
    <property type="entry name" value="DUF4230"/>
    <property type="match status" value="1"/>
</dbReference>